<sequence length="60" mass="6589">MSRFLWHLDPDGWPLERIDTHTGEHVPVLNGPEELAQACCYPRVAGVVCRLGGDGHHGEG</sequence>
<name>A0ABU5RTR5_9CYAN</name>
<evidence type="ECO:0000313" key="1">
    <source>
        <dbReference type="EMBL" id="MEA5391158.1"/>
    </source>
</evidence>
<organism evidence="1 2">
    <name type="scientific">Cyanobium gracile UHCC 0139</name>
    <dbReference type="NCBI Taxonomy" id="3110308"/>
    <lineage>
        <taxon>Bacteria</taxon>
        <taxon>Bacillati</taxon>
        <taxon>Cyanobacteriota</taxon>
        <taxon>Cyanophyceae</taxon>
        <taxon>Synechococcales</taxon>
        <taxon>Prochlorococcaceae</taxon>
        <taxon>Cyanobium</taxon>
    </lineage>
</organism>
<keyword evidence="2" id="KW-1185">Reference proteome</keyword>
<reference evidence="1 2" key="1">
    <citation type="submission" date="2023-12" db="EMBL/GenBank/DDBJ databases">
        <title>Baltic Sea Cyanobacteria.</title>
        <authorList>
            <person name="Delbaje E."/>
            <person name="Fewer D.P."/>
            <person name="Shishido T.K."/>
        </authorList>
    </citation>
    <scope>NUCLEOTIDE SEQUENCE [LARGE SCALE GENOMIC DNA]</scope>
    <source>
        <strain evidence="1 2">UHCC 0139</strain>
    </source>
</reference>
<protein>
    <submittedName>
        <fullName evidence="1">Uncharacterized protein</fullName>
    </submittedName>
</protein>
<dbReference type="RefSeq" id="WP_323305209.1">
    <property type="nucleotide sequence ID" value="NZ_JAYGHX010000004.1"/>
</dbReference>
<comment type="caution">
    <text evidence="1">The sequence shown here is derived from an EMBL/GenBank/DDBJ whole genome shotgun (WGS) entry which is preliminary data.</text>
</comment>
<dbReference type="Proteomes" id="UP001304461">
    <property type="component" value="Unassembled WGS sequence"/>
</dbReference>
<dbReference type="EMBL" id="JAYGHX010000004">
    <property type="protein sequence ID" value="MEA5391158.1"/>
    <property type="molecule type" value="Genomic_DNA"/>
</dbReference>
<gene>
    <name evidence="1" type="ORF">VB738_07770</name>
</gene>
<accession>A0ABU5RTR5</accession>
<evidence type="ECO:0000313" key="2">
    <source>
        <dbReference type="Proteomes" id="UP001304461"/>
    </source>
</evidence>
<proteinExistence type="predicted"/>